<evidence type="ECO:0000313" key="1">
    <source>
        <dbReference type="EMBL" id="KII61421.1"/>
    </source>
</evidence>
<keyword evidence="2" id="KW-1185">Reference proteome</keyword>
<gene>
    <name evidence="1" type="ORF">RF11_12836</name>
</gene>
<evidence type="ECO:0000313" key="2">
    <source>
        <dbReference type="Proteomes" id="UP000031668"/>
    </source>
</evidence>
<sequence>MEQPKTEASEEKKPKVFSGNKIIEAYTKALTDTCKCKEAESEVRECYKNLPPQDFPTLKTELKYSMLRKIYDFFVRQRVRLPSGLVGIDYTSLNDLFKKLHESWTCLLEALDTTDYHGDAGFKNLPHIVIDERLVKPHMLYLMQDALKIAKEHSKR</sequence>
<name>A0A0C2MID0_THEKT</name>
<accession>A0A0C2MID0</accession>
<proteinExistence type="predicted"/>
<protein>
    <submittedName>
        <fullName evidence="1">Uncharacterized protein</fullName>
    </submittedName>
</protein>
<comment type="caution">
    <text evidence="1">The sequence shown here is derived from an EMBL/GenBank/DDBJ whole genome shotgun (WGS) entry which is preliminary data.</text>
</comment>
<dbReference type="Proteomes" id="UP000031668">
    <property type="component" value="Unassembled WGS sequence"/>
</dbReference>
<dbReference type="EMBL" id="JWZT01005339">
    <property type="protein sequence ID" value="KII61421.1"/>
    <property type="molecule type" value="Genomic_DNA"/>
</dbReference>
<dbReference type="AlphaFoldDB" id="A0A0C2MID0"/>
<organism evidence="1 2">
    <name type="scientific">Thelohanellus kitauei</name>
    <name type="common">Myxosporean</name>
    <dbReference type="NCBI Taxonomy" id="669202"/>
    <lineage>
        <taxon>Eukaryota</taxon>
        <taxon>Metazoa</taxon>
        <taxon>Cnidaria</taxon>
        <taxon>Myxozoa</taxon>
        <taxon>Myxosporea</taxon>
        <taxon>Bivalvulida</taxon>
        <taxon>Platysporina</taxon>
        <taxon>Myxobolidae</taxon>
        <taxon>Thelohanellus</taxon>
    </lineage>
</organism>
<reference evidence="1 2" key="1">
    <citation type="journal article" date="2014" name="Genome Biol. Evol.">
        <title>The genome of the myxosporean Thelohanellus kitauei shows adaptations to nutrient acquisition within its fish host.</title>
        <authorList>
            <person name="Yang Y."/>
            <person name="Xiong J."/>
            <person name="Zhou Z."/>
            <person name="Huo F."/>
            <person name="Miao W."/>
            <person name="Ran C."/>
            <person name="Liu Y."/>
            <person name="Zhang J."/>
            <person name="Feng J."/>
            <person name="Wang M."/>
            <person name="Wang M."/>
            <person name="Wang L."/>
            <person name="Yao B."/>
        </authorList>
    </citation>
    <scope>NUCLEOTIDE SEQUENCE [LARGE SCALE GENOMIC DNA]</scope>
    <source>
        <strain evidence="1">Wuqing</strain>
    </source>
</reference>